<dbReference type="CTD" id="36340247"/>
<dbReference type="PANTHER" id="PTHR21367:SF1">
    <property type="entry name" value="ARGINYL-TRNA--PROTEIN TRANSFERASE 1"/>
    <property type="match status" value="1"/>
</dbReference>
<proteinExistence type="inferred from homology"/>
<comment type="catalytic activity">
    <reaction evidence="5">
        <text>an N-terminal L-alpha-aminoacyl-[protein] + L-arginyl-tRNA(Arg) = an N-terminal L-arginyl-L-aminoacyl-[protein] + tRNA(Arg) + H(+)</text>
        <dbReference type="Rhea" id="RHEA:10208"/>
        <dbReference type="Rhea" id="RHEA-COMP:9658"/>
        <dbReference type="Rhea" id="RHEA-COMP:9673"/>
        <dbReference type="Rhea" id="RHEA-COMP:10636"/>
        <dbReference type="Rhea" id="RHEA-COMP:10638"/>
        <dbReference type="ChEBI" id="CHEBI:15378"/>
        <dbReference type="ChEBI" id="CHEBI:78442"/>
        <dbReference type="ChEBI" id="CHEBI:78513"/>
        <dbReference type="ChEBI" id="CHEBI:78597"/>
        <dbReference type="ChEBI" id="CHEBI:83562"/>
        <dbReference type="EC" id="2.3.2.8"/>
    </reaction>
</comment>
<dbReference type="EC" id="2.3.2.8" evidence="5"/>
<dbReference type="OrthoDB" id="74183at2759"/>
<comment type="function">
    <text evidence="5">Involved in the post-translational conjugation of arginine to the N-terminal aspartate or glutamate of a protein. This arginylation is required for degradation of the protein via the ubiquitin pathway.</text>
</comment>
<protein>
    <recommendedName>
        <fullName evidence="5">Arginyl-tRNA--protein transferase 1</fullName>
        <shortName evidence="5">Arginyltransferase 1</shortName>
        <shortName evidence="5">R-transferase 1</shortName>
        <ecNumber evidence="5">2.3.2.8</ecNumber>
    </recommendedName>
    <alternativeName>
        <fullName evidence="5">Arginine-tRNA--protein transferase 1</fullName>
    </alternativeName>
</protein>
<name>W6V3S0_ECHGR</name>
<dbReference type="PANTHER" id="PTHR21367">
    <property type="entry name" value="ARGININE-TRNA-PROTEIN TRANSFERASE 1"/>
    <property type="match status" value="1"/>
</dbReference>
<dbReference type="InterPro" id="IPR030700">
    <property type="entry name" value="N-end_Aminoacyl_Trfase"/>
</dbReference>
<evidence type="ECO:0000313" key="9">
    <source>
        <dbReference type="EMBL" id="EUB60699.1"/>
    </source>
</evidence>
<organism evidence="9 10">
    <name type="scientific">Echinococcus granulosus</name>
    <name type="common">Hydatid tapeworm</name>
    <dbReference type="NCBI Taxonomy" id="6210"/>
    <lineage>
        <taxon>Eukaryota</taxon>
        <taxon>Metazoa</taxon>
        <taxon>Spiralia</taxon>
        <taxon>Lophotrochozoa</taxon>
        <taxon>Platyhelminthes</taxon>
        <taxon>Cestoda</taxon>
        <taxon>Eucestoda</taxon>
        <taxon>Cyclophyllidea</taxon>
        <taxon>Taeniidae</taxon>
        <taxon>Echinococcus</taxon>
        <taxon>Echinococcus granulosus group</taxon>
    </lineage>
</organism>
<dbReference type="Pfam" id="PF04377">
    <property type="entry name" value="ATE_C"/>
    <property type="match status" value="1"/>
</dbReference>
<evidence type="ECO:0000259" key="8">
    <source>
        <dbReference type="Pfam" id="PF04377"/>
    </source>
</evidence>
<feature type="domain" description="N-end rule aminoacyl transferase C-terminal" evidence="8">
    <location>
        <begin position="350"/>
        <end position="500"/>
    </location>
</feature>
<evidence type="ECO:0000313" key="10">
    <source>
        <dbReference type="Proteomes" id="UP000019149"/>
    </source>
</evidence>
<evidence type="ECO:0000259" key="7">
    <source>
        <dbReference type="Pfam" id="PF04376"/>
    </source>
</evidence>
<feature type="region of interest" description="Disordered" evidence="6">
    <location>
        <begin position="215"/>
        <end position="270"/>
    </location>
</feature>
<gene>
    <name evidence="9" type="ORF">EGR_04532</name>
</gene>
<comment type="caution">
    <text evidence="9">The sequence shown here is derived from an EMBL/GenBank/DDBJ whole genome shotgun (WGS) entry which is preliminary data.</text>
</comment>
<dbReference type="KEGG" id="egl:EGR_04532"/>
<dbReference type="GO" id="GO:0004057">
    <property type="term" value="F:arginyl-tRNA--protein transferase activity"/>
    <property type="evidence" value="ECO:0007669"/>
    <property type="project" value="UniProtKB-EC"/>
</dbReference>
<comment type="similarity">
    <text evidence="1 5">Belongs to the R-transferase family.</text>
</comment>
<dbReference type="RefSeq" id="XP_024351895.1">
    <property type="nucleotide sequence ID" value="XM_024493781.1"/>
</dbReference>
<dbReference type="GeneID" id="36340247"/>
<dbReference type="Proteomes" id="UP000019149">
    <property type="component" value="Unassembled WGS sequence"/>
</dbReference>
<evidence type="ECO:0000256" key="2">
    <source>
        <dbReference type="ARBA" id="ARBA00022679"/>
    </source>
</evidence>
<evidence type="ECO:0000256" key="4">
    <source>
        <dbReference type="ARBA" id="ARBA00023315"/>
    </source>
</evidence>
<dbReference type="OMA" id="NTNKMSY"/>
<feature type="compositionally biased region" description="Basic and acidic residues" evidence="6">
    <location>
        <begin position="215"/>
        <end position="228"/>
    </location>
</feature>
<evidence type="ECO:0000256" key="1">
    <source>
        <dbReference type="ARBA" id="ARBA00009991"/>
    </source>
</evidence>
<dbReference type="InterPro" id="IPR007472">
    <property type="entry name" value="N-end_Aminoacyl_Trfase_C"/>
</dbReference>
<accession>W6V3S0</accession>
<evidence type="ECO:0000256" key="5">
    <source>
        <dbReference type="PIRNR" id="PIRNR037207"/>
    </source>
</evidence>
<dbReference type="Pfam" id="PF04376">
    <property type="entry name" value="ATE_N"/>
    <property type="match status" value="1"/>
</dbReference>
<dbReference type="AlphaFoldDB" id="W6V3S0"/>
<keyword evidence="4 5" id="KW-0012">Acyltransferase</keyword>
<keyword evidence="2 5" id="KW-0808">Transferase</keyword>
<dbReference type="InterPro" id="IPR017137">
    <property type="entry name" value="Arg-tRNA-P_Trfase_1_euk"/>
</dbReference>
<dbReference type="InterPro" id="IPR007471">
    <property type="entry name" value="N-end_Aminoacyl_Trfase_N"/>
</dbReference>
<feature type="domain" description="N-end aminoacyl transferase N-terminal" evidence="7">
    <location>
        <begin position="45"/>
        <end position="112"/>
    </location>
</feature>
<keyword evidence="10" id="KW-1185">Reference proteome</keyword>
<evidence type="ECO:0000256" key="3">
    <source>
        <dbReference type="ARBA" id="ARBA00022786"/>
    </source>
</evidence>
<evidence type="ECO:0000256" key="6">
    <source>
        <dbReference type="SAM" id="MobiDB-lite"/>
    </source>
</evidence>
<reference evidence="9 10" key="1">
    <citation type="journal article" date="2013" name="Nat. Genet.">
        <title>The genome of the hydatid tapeworm Echinococcus granulosus.</title>
        <authorList>
            <person name="Zheng H."/>
            <person name="Zhang W."/>
            <person name="Zhang L."/>
            <person name="Zhang Z."/>
            <person name="Li J."/>
            <person name="Lu G."/>
            <person name="Zhu Y."/>
            <person name="Wang Y."/>
            <person name="Huang Y."/>
            <person name="Liu J."/>
            <person name="Kang H."/>
            <person name="Chen J."/>
            <person name="Wang L."/>
            <person name="Chen A."/>
            <person name="Yu S."/>
            <person name="Gao Z."/>
            <person name="Jin L."/>
            <person name="Gu W."/>
            <person name="Wang Z."/>
            <person name="Zhao L."/>
            <person name="Shi B."/>
            <person name="Wen H."/>
            <person name="Lin R."/>
            <person name="Jones M.K."/>
            <person name="Brejova B."/>
            <person name="Vinar T."/>
            <person name="Zhao G."/>
            <person name="McManus D.P."/>
            <person name="Chen Z."/>
            <person name="Zhou Y."/>
            <person name="Wang S."/>
        </authorList>
    </citation>
    <scope>NUCLEOTIDE SEQUENCE [LARGE SCALE GENOMIC DNA]</scope>
</reference>
<dbReference type="PIRSF" id="PIRSF037207">
    <property type="entry name" value="ATE1_euk"/>
    <property type="match status" value="1"/>
</dbReference>
<sequence>MGLFCRVKYNGQENDRFSNQGRVCTFLYTMFSAVRLNGEIDNAYCMFCGNSESIWYTIAGEVAAKDYKILMDSGWRRHGTIIRKPANRKTCCPVYALWCDAESFRISKSQKKALRLVNNFLSGRGKFKDAKNASATIICCGDRSADSNNLTNSPQDVKPQPPGDSEIPISGAVKNLSFKRKFSSNDVKLQGDGDAGKPVDGKVINLSARKKFKRATENSDTADYRGYRPIDVNDLASHPRDIGTQVSKDSGFADDKTSVSASRPGSARRKRWQALQDRMMKRAKELGVPYEAVMQEYLTRRKKRLAKNKPKDLEDYLASEPREGEAAHFLDIRLYRSSPRSAELEATLDEEFRLYSAYQVAVHKDAPEDLKRENFIEYLVDSLIVDGRDADAEACGAPQVGTYHQQYWLDGKKLIAVGVLDLVSGGLSSVYFFYDPAYAFLRLGIYSALREIAFVRDLHRTFGSRVAAYADPMQYTLGSYVHSCAKMRYKTQFAPSYLVCPETYTMVPVEKCQRMLDVKRCTRFAEADVEKAPSVDRRNAVILLSCSPRLTLLLQSSQFTVKDNVIITSVAAATKVLSEDDSQRVEDWLKLVRSTGTMRIDCTR</sequence>
<dbReference type="GO" id="GO:0005737">
    <property type="term" value="C:cytoplasm"/>
    <property type="evidence" value="ECO:0007669"/>
    <property type="project" value="TreeGrafter"/>
</dbReference>
<dbReference type="EMBL" id="APAU02000028">
    <property type="protein sequence ID" value="EUB60699.1"/>
    <property type="molecule type" value="Genomic_DNA"/>
</dbReference>
<keyword evidence="3 5" id="KW-0833">Ubl conjugation pathway</keyword>